<dbReference type="PATRIC" id="fig|1245469.3.peg.170"/>
<comment type="cofactor">
    <cofactor evidence="12">
        <name>[4Fe-4S] cluster</name>
        <dbReference type="ChEBI" id="CHEBI:49883"/>
    </cofactor>
    <text evidence="12">Binds 1 [4Fe-4S] cluster.</text>
</comment>
<gene>
    <name evidence="12" type="primary">nth</name>
    <name evidence="15" type="ORF">S58_01660</name>
</gene>
<dbReference type="eggNOG" id="COG0177">
    <property type="taxonomic scope" value="Bacteria"/>
</dbReference>
<dbReference type="HOGENOM" id="CLU_012862_3_0_5"/>
<evidence type="ECO:0000259" key="14">
    <source>
        <dbReference type="SMART" id="SM00478"/>
    </source>
</evidence>
<keyword evidence="6 12" id="KW-0408">Iron</keyword>
<evidence type="ECO:0000256" key="10">
    <source>
        <dbReference type="ARBA" id="ARBA00023239"/>
    </source>
</evidence>
<keyword evidence="16" id="KW-1185">Reference proteome</keyword>
<keyword evidence="8 12" id="KW-0238">DNA-binding</keyword>
<keyword evidence="11 12" id="KW-0326">Glycosidase</keyword>
<dbReference type="InterPro" id="IPR005759">
    <property type="entry name" value="Nth"/>
</dbReference>
<proteinExistence type="inferred from homology"/>
<dbReference type="GO" id="GO:0003677">
    <property type="term" value="F:DNA binding"/>
    <property type="evidence" value="ECO:0007669"/>
    <property type="project" value="UniProtKB-UniRule"/>
</dbReference>
<dbReference type="NCBIfam" id="TIGR01083">
    <property type="entry name" value="nth"/>
    <property type="match status" value="1"/>
</dbReference>
<evidence type="ECO:0000256" key="8">
    <source>
        <dbReference type="ARBA" id="ARBA00023125"/>
    </source>
</evidence>
<evidence type="ECO:0000256" key="9">
    <source>
        <dbReference type="ARBA" id="ARBA00023204"/>
    </source>
</evidence>
<evidence type="ECO:0000256" key="12">
    <source>
        <dbReference type="HAMAP-Rule" id="MF_00942"/>
    </source>
</evidence>
<dbReference type="PANTHER" id="PTHR10359:SF18">
    <property type="entry name" value="ENDONUCLEASE III"/>
    <property type="match status" value="1"/>
</dbReference>
<dbReference type="EC" id="4.2.99.18" evidence="12"/>
<dbReference type="SMART" id="SM00525">
    <property type="entry name" value="FES"/>
    <property type="match status" value="1"/>
</dbReference>
<evidence type="ECO:0000256" key="1">
    <source>
        <dbReference type="ARBA" id="ARBA00008343"/>
    </source>
</evidence>
<comment type="catalytic activity">
    <reaction evidence="12">
        <text>2'-deoxyribonucleotide-(2'-deoxyribose 5'-phosphate)-2'-deoxyribonucleotide-DNA = a 3'-end 2'-deoxyribonucleotide-(2,3-dehydro-2,3-deoxyribose 5'-phosphate)-DNA + a 5'-end 5'-phospho-2'-deoxyribonucleoside-DNA + H(+)</text>
        <dbReference type="Rhea" id="RHEA:66592"/>
        <dbReference type="Rhea" id="RHEA-COMP:13180"/>
        <dbReference type="Rhea" id="RHEA-COMP:16897"/>
        <dbReference type="Rhea" id="RHEA-COMP:17067"/>
        <dbReference type="ChEBI" id="CHEBI:15378"/>
        <dbReference type="ChEBI" id="CHEBI:136412"/>
        <dbReference type="ChEBI" id="CHEBI:157695"/>
        <dbReference type="ChEBI" id="CHEBI:167181"/>
        <dbReference type="EC" id="4.2.99.18"/>
    </reaction>
</comment>
<evidence type="ECO:0000256" key="2">
    <source>
        <dbReference type="ARBA" id="ARBA00022485"/>
    </source>
</evidence>
<dbReference type="InterPro" id="IPR011257">
    <property type="entry name" value="DNA_glycosylase"/>
</dbReference>
<keyword evidence="5 12" id="KW-0378">Hydrolase</keyword>
<keyword evidence="4 12" id="KW-0227">DNA damage</keyword>
<dbReference type="GO" id="GO:0046872">
    <property type="term" value="F:metal ion binding"/>
    <property type="evidence" value="ECO:0007669"/>
    <property type="project" value="UniProtKB-KW"/>
</dbReference>
<sequence length="290" mass="31538">MGPQYTRIMAKITRPQRAKPVPVRSPSKKPAKAGSGAAPKSAPKSASKTPLKKAPKTSPAAKSKAAPAKPVKKALKAAKPWTPAEIREAFSRFAASNPEPRGELEHLNPYTLLVAVVLSAQATDAGVNKATRPLFKVADTPQKMIALGEETLREYIKTIGLYRTKAKNVIALSQKLITEFGGEVPRTRGELESLPGAGRKTANVVLNMAFGEHTMAVDTHVFRVGNRTGLAPGKTPLEVELGLEKVIPAEFMLHAHHWLILHGRYTCLARKPRCELCLIKDLCRWPEKTA</sequence>
<feature type="binding site" evidence="12">
    <location>
        <position position="283"/>
    </location>
    <ligand>
        <name>[4Fe-4S] cluster</name>
        <dbReference type="ChEBI" id="CHEBI:49883"/>
    </ligand>
</feature>
<dbReference type="InterPro" id="IPR004035">
    <property type="entry name" value="Endouclease-III_FeS-bd_BS"/>
</dbReference>
<name>M4ZIV2_9BRAD</name>
<dbReference type="SMART" id="SM00478">
    <property type="entry name" value="ENDO3c"/>
    <property type="match status" value="1"/>
</dbReference>
<keyword evidence="3 12" id="KW-0479">Metal-binding</keyword>
<dbReference type="Gene3D" id="1.10.340.30">
    <property type="entry name" value="Hypothetical protein, domain 2"/>
    <property type="match status" value="1"/>
</dbReference>
<dbReference type="GO" id="GO:0019104">
    <property type="term" value="F:DNA N-glycosylase activity"/>
    <property type="evidence" value="ECO:0007669"/>
    <property type="project" value="UniProtKB-UniRule"/>
</dbReference>
<evidence type="ECO:0000256" key="4">
    <source>
        <dbReference type="ARBA" id="ARBA00022763"/>
    </source>
</evidence>
<feature type="binding site" evidence="12">
    <location>
        <position position="277"/>
    </location>
    <ligand>
        <name>[4Fe-4S] cluster</name>
        <dbReference type="ChEBI" id="CHEBI:49883"/>
    </ligand>
</feature>
<evidence type="ECO:0000313" key="15">
    <source>
        <dbReference type="EMBL" id="BAM86185.1"/>
    </source>
</evidence>
<keyword evidence="15" id="KW-0255">Endonuclease</keyword>
<evidence type="ECO:0000256" key="3">
    <source>
        <dbReference type="ARBA" id="ARBA00022723"/>
    </source>
</evidence>
<evidence type="ECO:0000256" key="13">
    <source>
        <dbReference type="SAM" id="MobiDB-lite"/>
    </source>
</evidence>
<dbReference type="PANTHER" id="PTHR10359">
    <property type="entry name" value="A/G-SPECIFIC ADENINE GLYCOSYLASE/ENDONUCLEASE III"/>
    <property type="match status" value="1"/>
</dbReference>
<dbReference type="GO" id="GO:0051539">
    <property type="term" value="F:4 iron, 4 sulfur cluster binding"/>
    <property type="evidence" value="ECO:0007669"/>
    <property type="project" value="UniProtKB-UniRule"/>
</dbReference>
<dbReference type="Gene3D" id="1.10.1670.10">
    <property type="entry name" value="Helix-hairpin-Helix base-excision DNA repair enzymes (C-terminal)"/>
    <property type="match status" value="1"/>
</dbReference>
<dbReference type="InterPro" id="IPR023170">
    <property type="entry name" value="HhH_base_excis_C"/>
</dbReference>
<dbReference type="GO" id="GO:0006285">
    <property type="term" value="P:base-excision repair, AP site formation"/>
    <property type="evidence" value="ECO:0007669"/>
    <property type="project" value="TreeGrafter"/>
</dbReference>
<feature type="binding site" evidence="12">
    <location>
        <position position="267"/>
    </location>
    <ligand>
        <name>[4Fe-4S] cluster</name>
        <dbReference type="ChEBI" id="CHEBI:49883"/>
    </ligand>
</feature>
<dbReference type="CDD" id="cd00056">
    <property type="entry name" value="ENDO3c"/>
    <property type="match status" value="1"/>
</dbReference>
<keyword evidence="2 12" id="KW-0004">4Fe-4S</keyword>
<dbReference type="FunFam" id="1.10.340.30:FF:000001">
    <property type="entry name" value="Endonuclease III"/>
    <property type="match status" value="1"/>
</dbReference>
<accession>M4ZIV2</accession>
<evidence type="ECO:0000256" key="11">
    <source>
        <dbReference type="ARBA" id="ARBA00023295"/>
    </source>
</evidence>
<keyword evidence="7 12" id="KW-0411">Iron-sulfur</keyword>
<keyword evidence="9 12" id="KW-0234">DNA repair</keyword>
<reference evidence="15 16" key="1">
    <citation type="journal article" date="2013" name="Appl. Environ. Microbiol.">
        <title>Genome analysis suggests that the soil oligotrophic bacterium Agromonas oligotrophica (Bradyrhizobium oligotrophicum) is a nitrogen-fixing symbiont of Aeschynomene indica.</title>
        <authorList>
            <person name="Okubo T."/>
            <person name="Fukushima S."/>
            <person name="Itakura M."/>
            <person name="Oshima K."/>
            <person name="Longtonglang A."/>
            <person name="Teaumroong N."/>
            <person name="Mitsui H."/>
            <person name="Hattori M."/>
            <person name="Hattori R."/>
            <person name="Hattori T."/>
            <person name="Minamisawa K."/>
        </authorList>
    </citation>
    <scope>NUCLEOTIDE SEQUENCE [LARGE SCALE GENOMIC DNA]</scope>
    <source>
        <strain evidence="15 16">S58</strain>
    </source>
</reference>
<feature type="domain" description="HhH-GPD" evidence="14">
    <location>
        <begin position="118"/>
        <end position="265"/>
    </location>
</feature>
<evidence type="ECO:0000256" key="7">
    <source>
        <dbReference type="ARBA" id="ARBA00023014"/>
    </source>
</evidence>
<dbReference type="STRING" id="1245469.S58_01660"/>
<comment type="similarity">
    <text evidence="1 12">Belongs to the Nth/MutY family.</text>
</comment>
<evidence type="ECO:0000313" key="16">
    <source>
        <dbReference type="Proteomes" id="UP000011841"/>
    </source>
</evidence>
<feature type="binding site" evidence="12">
    <location>
        <position position="274"/>
    </location>
    <ligand>
        <name>[4Fe-4S] cluster</name>
        <dbReference type="ChEBI" id="CHEBI:49883"/>
    </ligand>
</feature>
<feature type="region of interest" description="Disordered" evidence="13">
    <location>
        <begin position="1"/>
        <end position="78"/>
    </location>
</feature>
<dbReference type="OrthoDB" id="9800977at2"/>
<protein>
    <recommendedName>
        <fullName evidence="12">Endonuclease III</fullName>
        <ecNumber evidence="12">4.2.99.18</ecNumber>
    </recommendedName>
    <alternativeName>
        <fullName evidence="12">DNA-(apurinic or apyrimidinic site) lyase</fullName>
    </alternativeName>
</protein>
<keyword evidence="10 12" id="KW-0456">Lyase</keyword>
<evidence type="ECO:0000256" key="6">
    <source>
        <dbReference type="ARBA" id="ARBA00023004"/>
    </source>
</evidence>
<dbReference type="FunFam" id="1.10.1670.10:FF:000001">
    <property type="entry name" value="Endonuclease III"/>
    <property type="match status" value="1"/>
</dbReference>
<dbReference type="HAMAP" id="MF_00942">
    <property type="entry name" value="Nth"/>
    <property type="match status" value="1"/>
</dbReference>
<dbReference type="PROSITE" id="PS00764">
    <property type="entry name" value="ENDONUCLEASE_III_1"/>
    <property type="match status" value="1"/>
</dbReference>
<feature type="compositionally biased region" description="Low complexity" evidence="13">
    <location>
        <begin position="32"/>
        <end position="49"/>
    </location>
</feature>
<feature type="compositionally biased region" description="Low complexity" evidence="13">
    <location>
        <begin position="56"/>
        <end position="69"/>
    </location>
</feature>
<dbReference type="EMBL" id="AP012603">
    <property type="protein sequence ID" value="BAM86185.1"/>
    <property type="molecule type" value="Genomic_DNA"/>
</dbReference>
<dbReference type="AlphaFoldDB" id="M4ZIV2"/>
<dbReference type="Proteomes" id="UP000011841">
    <property type="component" value="Chromosome"/>
</dbReference>
<comment type="function">
    <text evidence="12">DNA repair enzyme that has both DNA N-glycosylase activity and AP-lyase activity. The DNA N-glycosylase activity releases various damaged pyrimidines from DNA by cleaving the N-glycosidic bond, leaving an AP (apurinic/apyrimidinic) site. The AP-lyase activity cleaves the phosphodiester bond 3' to the AP site by a beta-elimination, leaving a 3'-terminal unsaturated sugar and a product with a terminal 5'-phosphate.</text>
</comment>
<dbReference type="KEGG" id="aol:S58_01660"/>
<dbReference type="InterPro" id="IPR003651">
    <property type="entry name" value="Endonuclease3_FeS-loop_motif"/>
</dbReference>
<dbReference type="Pfam" id="PF00730">
    <property type="entry name" value="HhH-GPD"/>
    <property type="match status" value="1"/>
</dbReference>
<dbReference type="InterPro" id="IPR003265">
    <property type="entry name" value="HhH-GPD_domain"/>
</dbReference>
<dbReference type="SUPFAM" id="SSF48150">
    <property type="entry name" value="DNA-glycosylase"/>
    <property type="match status" value="1"/>
</dbReference>
<organism evidence="15 16">
    <name type="scientific">Bradyrhizobium oligotrophicum S58</name>
    <dbReference type="NCBI Taxonomy" id="1245469"/>
    <lineage>
        <taxon>Bacteria</taxon>
        <taxon>Pseudomonadati</taxon>
        <taxon>Pseudomonadota</taxon>
        <taxon>Alphaproteobacteria</taxon>
        <taxon>Hyphomicrobiales</taxon>
        <taxon>Nitrobacteraceae</taxon>
        <taxon>Bradyrhizobium</taxon>
    </lineage>
</organism>
<dbReference type="GO" id="GO:0140078">
    <property type="term" value="F:class I DNA-(apurinic or apyrimidinic site) endonuclease activity"/>
    <property type="evidence" value="ECO:0007669"/>
    <property type="project" value="UniProtKB-EC"/>
</dbReference>
<keyword evidence="15" id="KW-0540">Nuclease</keyword>
<evidence type="ECO:0000256" key="5">
    <source>
        <dbReference type="ARBA" id="ARBA00022801"/>
    </source>
</evidence>
<dbReference type="Pfam" id="PF10576">
    <property type="entry name" value="EndIII_4Fe-2S"/>
    <property type="match status" value="1"/>
</dbReference>